<name>A0A2M9G3D5_9PROT</name>
<dbReference type="Proteomes" id="UP000229498">
    <property type="component" value="Unassembled WGS sequence"/>
</dbReference>
<dbReference type="Pfam" id="PF13318">
    <property type="entry name" value="AtzG-like"/>
    <property type="match status" value="1"/>
</dbReference>
<evidence type="ECO:0008006" key="3">
    <source>
        <dbReference type="Google" id="ProtNLM"/>
    </source>
</evidence>
<keyword evidence="2" id="KW-1185">Reference proteome</keyword>
<comment type="caution">
    <text evidence="1">The sequence shown here is derived from an EMBL/GenBank/DDBJ whole genome shotgun (WGS) entry which is preliminary data.</text>
</comment>
<evidence type="ECO:0000313" key="2">
    <source>
        <dbReference type="Proteomes" id="UP000229498"/>
    </source>
</evidence>
<evidence type="ECO:0000313" key="1">
    <source>
        <dbReference type="EMBL" id="PJK30218.1"/>
    </source>
</evidence>
<sequence>MAKAFDAETHMRAMAAALDLGITPAQEAGVRQFLELAARMNTLLEAAPVPADSLELAPVFTPPERDA</sequence>
<dbReference type="AlphaFoldDB" id="A0A2M9G3D5"/>
<reference evidence="1 2" key="1">
    <citation type="submission" date="2017-11" db="EMBL/GenBank/DDBJ databases">
        <title>Draft genome sequence of Rhizobiales bacterium SY3-13.</title>
        <authorList>
            <person name="Sun C."/>
        </authorList>
    </citation>
    <scope>NUCLEOTIDE SEQUENCE [LARGE SCALE GENOMIC DNA]</scope>
    <source>
        <strain evidence="1 2">SY3-13</strain>
    </source>
</reference>
<protein>
    <recommendedName>
        <fullName evidence="3">DUF4089 domain-containing protein</fullName>
    </recommendedName>
</protein>
<dbReference type="RefSeq" id="WP_109795416.1">
    <property type="nucleotide sequence ID" value="NZ_PHIG01000029.1"/>
</dbReference>
<proteinExistence type="predicted"/>
<dbReference type="EMBL" id="PHIG01000029">
    <property type="protein sequence ID" value="PJK30218.1"/>
    <property type="molecule type" value="Genomic_DNA"/>
</dbReference>
<organism evidence="1 2">
    <name type="scientific">Minwuia thermotolerans</name>
    <dbReference type="NCBI Taxonomy" id="2056226"/>
    <lineage>
        <taxon>Bacteria</taxon>
        <taxon>Pseudomonadati</taxon>
        <taxon>Pseudomonadota</taxon>
        <taxon>Alphaproteobacteria</taxon>
        <taxon>Minwuiales</taxon>
        <taxon>Minwuiaceae</taxon>
        <taxon>Minwuia</taxon>
    </lineage>
</organism>
<dbReference type="InterPro" id="IPR025148">
    <property type="entry name" value="AtzG-like"/>
</dbReference>
<accession>A0A2M9G3D5</accession>
<gene>
    <name evidence="1" type="ORF">CVT23_07405</name>
</gene>